<dbReference type="SUPFAM" id="SSF54999">
    <property type="entry name" value="Ribosomal protein S10"/>
    <property type="match status" value="1"/>
</dbReference>
<keyword evidence="2" id="KW-0689">Ribosomal protein</keyword>
<dbReference type="SMART" id="SM01403">
    <property type="entry name" value="Ribosomal_S10"/>
    <property type="match status" value="1"/>
</dbReference>
<reference evidence="5 6" key="1">
    <citation type="journal article" date="2024" name="Nat. Commun.">
        <title>Phylogenomics reveals the evolutionary origins of lichenization in chlorophyte algae.</title>
        <authorList>
            <person name="Puginier C."/>
            <person name="Libourel C."/>
            <person name="Otte J."/>
            <person name="Skaloud P."/>
            <person name="Haon M."/>
            <person name="Grisel S."/>
            <person name="Petersen M."/>
            <person name="Berrin J.G."/>
            <person name="Delaux P.M."/>
            <person name="Dal Grande F."/>
            <person name="Keller J."/>
        </authorList>
    </citation>
    <scope>NUCLEOTIDE SEQUENCE [LARGE SCALE GENOMIC DNA]</scope>
    <source>
        <strain evidence="5 6">SAG 2145</strain>
    </source>
</reference>
<evidence type="ECO:0000256" key="3">
    <source>
        <dbReference type="ARBA" id="ARBA00023274"/>
    </source>
</evidence>
<comment type="caution">
    <text evidence="5">The sequence shown here is derived from an EMBL/GenBank/DDBJ whole genome shotgun (WGS) entry which is preliminary data.</text>
</comment>
<dbReference type="NCBIfam" id="NF001861">
    <property type="entry name" value="PRK00596.1"/>
    <property type="match status" value="1"/>
</dbReference>
<dbReference type="PANTHER" id="PTHR11700">
    <property type="entry name" value="30S RIBOSOMAL PROTEIN S10 FAMILY MEMBER"/>
    <property type="match status" value="1"/>
</dbReference>
<dbReference type="EMBL" id="JALJOS010000009">
    <property type="protein sequence ID" value="KAK9834465.1"/>
    <property type="molecule type" value="Genomic_DNA"/>
</dbReference>
<keyword evidence="6" id="KW-1185">Reference proteome</keyword>
<evidence type="ECO:0000256" key="1">
    <source>
        <dbReference type="ARBA" id="ARBA00007102"/>
    </source>
</evidence>
<dbReference type="GO" id="GO:0003735">
    <property type="term" value="F:structural constituent of ribosome"/>
    <property type="evidence" value="ECO:0007669"/>
    <property type="project" value="InterPro"/>
</dbReference>
<dbReference type="Pfam" id="PF00338">
    <property type="entry name" value="Ribosomal_S10"/>
    <property type="match status" value="1"/>
</dbReference>
<proteinExistence type="inferred from homology"/>
<feature type="domain" description="Small ribosomal subunit protein uS10" evidence="4">
    <location>
        <begin position="77"/>
        <end position="172"/>
    </location>
</feature>
<dbReference type="Proteomes" id="UP001438707">
    <property type="component" value="Unassembled WGS sequence"/>
</dbReference>
<dbReference type="FunFam" id="3.30.70.600:FF:000003">
    <property type="entry name" value="30S ribosomal protein S10"/>
    <property type="match status" value="1"/>
</dbReference>
<evidence type="ECO:0000313" key="6">
    <source>
        <dbReference type="Proteomes" id="UP001438707"/>
    </source>
</evidence>
<dbReference type="Gene3D" id="3.30.70.600">
    <property type="entry name" value="Ribosomal protein S10 domain"/>
    <property type="match status" value="1"/>
</dbReference>
<gene>
    <name evidence="5" type="ORF">WJX74_002271</name>
</gene>
<sequence>MLGSHCQLHSPVLPVAPRSLASHHLHCNRPVHSQAAPLPARSAPCQARTQQTERTTRCHAAATEEAPAEEALSQRLQIKLKSFDIGLLDLSVEEIMQVANNTGANPGKGPAYLPTKRRRWCVLRSPHVNKTSREHFETRTHQRIVQINSLTADTIDALMGLDLPAGVDVEVKL</sequence>
<dbReference type="NCBIfam" id="TIGR01049">
    <property type="entry name" value="rpsJ_bact"/>
    <property type="match status" value="1"/>
</dbReference>
<dbReference type="InterPro" id="IPR001848">
    <property type="entry name" value="Ribosomal_uS10"/>
</dbReference>
<dbReference type="HAMAP" id="MF_00508">
    <property type="entry name" value="Ribosomal_uS10"/>
    <property type="match status" value="1"/>
</dbReference>
<dbReference type="GO" id="GO:0005840">
    <property type="term" value="C:ribosome"/>
    <property type="evidence" value="ECO:0007669"/>
    <property type="project" value="UniProtKB-KW"/>
</dbReference>
<evidence type="ECO:0000259" key="4">
    <source>
        <dbReference type="SMART" id="SM01403"/>
    </source>
</evidence>
<name>A0AAW1RKE5_9CHLO</name>
<evidence type="ECO:0000313" key="5">
    <source>
        <dbReference type="EMBL" id="KAK9834465.1"/>
    </source>
</evidence>
<dbReference type="InterPro" id="IPR027486">
    <property type="entry name" value="Ribosomal_uS10_dom"/>
</dbReference>
<evidence type="ECO:0000256" key="2">
    <source>
        <dbReference type="ARBA" id="ARBA00022980"/>
    </source>
</evidence>
<dbReference type="AlphaFoldDB" id="A0AAW1RKE5"/>
<accession>A0AAW1RKE5</accession>
<keyword evidence="3" id="KW-0687">Ribonucleoprotein</keyword>
<dbReference type="InterPro" id="IPR036838">
    <property type="entry name" value="Ribosomal_uS10_dom_sf"/>
</dbReference>
<dbReference type="GO" id="GO:1990904">
    <property type="term" value="C:ribonucleoprotein complex"/>
    <property type="evidence" value="ECO:0007669"/>
    <property type="project" value="UniProtKB-KW"/>
</dbReference>
<organism evidence="5 6">
    <name type="scientific">Apatococcus lobatus</name>
    <dbReference type="NCBI Taxonomy" id="904363"/>
    <lineage>
        <taxon>Eukaryota</taxon>
        <taxon>Viridiplantae</taxon>
        <taxon>Chlorophyta</taxon>
        <taxon>core chlorophytes</taxon>
        <taxon>Trebouxiophyceae</taxon>
        <taxon>Chlorellales</taxon>
        <taxon>Chlorellaceae</taxon>
        <taxon>Apatococcus</taxon>
    </lineage>
</organism>
<dbReference type="GO" id="GO:0006412">
    <property type="term" value="P:translation"/>
    <property type="evidence" value="ECO:0007669"/>
    <property type="project" value="InterPro"/>
</dbReference>
<protein>
    <recommendedName>
        <fullName evidence="4">Small ribosomal subunit protein uS10 domain-containing protein</fullName>
    </recommendedName>
</protein>
<dbReference type="PRINTS" id="PR00971">
    <property type="entry name" value="RIBOSOMALS10"/>
</dbReference>
<comment type="similarity">
    <text evidence="1">Belongs to the universal ribosomal protein uS10 family.</text>
</comment>